<proteinExistence type="predicted"/>
<dbReference type="STRING" id="119000.SAMN05661010_00998"/>
<name>A0A1G9I0I5_9GAMM</name>
<dbReference type="EMBL" id="FNGI01000002">
    <property type="protein sequence ID" value="SDL18719.1"/>
    <property type="molecule type" value="Genomic_DNA"/>
</dbReference>
<protein>
    <recommendedName>
        <fullName evidence="4">Lipoprotein</fullName>
    </recommendedName>
</protein>
<accession>A0A1G9I0I5</accession>
<gene>
    <name evidence="2" type="ORF">SAMN05661010_00998</name>
</gene>
<dbReference type="Proteomes" id="UP000198654">
    <property type="component" value="Unassembled WGS sequence"/>
</dbReference>
<feature type="signal peptide" evidence="1">
    <location>
        <begin position="1"/>
        <end position="25"/>
    </location>
</feature>
<reference evidence="2 3" key="1">
    <citation type="submission" date="2016-10" db="EMBL/GenBank/DDBJ databases">
        <authorList>
            <person name="de Groot N.N."/>
        </authorList>
    </citation>
    <scope>NUCLEOTIDE SEQUENCE [LARGE SCALE GENOMIC DNA]</scope>
    <source>
        <strain evidence="2 3">DSM 14789</strain>
    </source>
</reference>
<keyword evidence="1" id="KW-0732">Signal</keyword>
<sequence>MMRILAYWILAGLVLAMFAGCSLQAETGRAGDTPSSGSRAAPEDWKTITSTAYDIRVRYPADLELRQGFRKSYFTNGRWKTYTGPDSPPGKPLMALVMPASNRVTAGELRIGASRDPVAIRTCKEIPASVRPGSVEETMIDGVAFTTFKAGDAGMSHYLLVRSYRAVHAETCYAMDVLVFGTNPNVYDPPKAPPLSRQQVFARLVPVAEELQFIDAATPITRHNDLP</sequence>
<keyword evidence="3" id="KW-1185">Reference proteome</keyword>
<dbReference type="AlphaFoldDB" id="A0A1G9I0I5"/>
<feature type="chain" id="PRO_5011466959" description="Lipoprotein" evidence="1">
    <location>
        <begin position="26"/>
        <end position="227"/>
    </location>
</feature>
<evidence type="ECO:0000313" key="3">
    <source>
        <dbReference type="Proteomes" id="UP000198654"/>
    </source>
</evidence>
<organism evidence="2 3">
    <name type="scientific">Modicisalibacter muralis</name>
    <dbReference type="NCBI Taxonomy" id="119000"/>
    <lineage>
        <taxon>Bacteria</taxon>
        <taxon>Pseudomonadati</taxon>
        <taxon>Pseudomonadota</taxon>
        <taxon>Gammaproteobacteria</taxon>
        <taxon>Oceanospirillales</taxon>
        <taxon>Halomonadaceae</taxon>
        <taxon>Modicisalibacter</taxon>
    </lineage>
</organism>
<evidence type="ECO:0008006" key="4">
    <source>
        <dbReference type="Google" id="ProtNLM"/>
    </source>
</evidence>
<evidence type="ECO:0000313" key="2">
    <source>
        <dbReference type="EMBL" id="SDL18719.1"/>
    </source>
</evidence>
<dbReference type="PROSITE" id="PS51257">
    <property type="entry name" value="PROKAR_LIPOPROTEIN"/>
    <property type="match status" value="1"/>
</dbReference>
<evidence type="ECO:0000256" key="1">
    <source>
        <dbReference type="SAM" id="SignalP"/>
    </source>
</evidence>